<keyword evidence="3" id="KW-1185">Reference proteome</keyword>
<proteinExistence type="predicted"/>
<feature type="region of interest" description="Disordered" evidence="1">
    <location>
        <begin position="35"/>
        <end position="57"/>
    </location>
</feature>
<gene>
    <name evidence="2" type="ORF">HYC85_001454</name>
</gene>
<dbReference type="AlphaFoldDB" id="A0A7J7I628"/>
<evidence type="ECO:0000313" key="2">
    <source>
        <dbReference type="EMBL" id="KAF5960245.1"/>
    </source>
</evidence>
<reference evidence="3" key="1">
    <citation type="journal article" date="2020" name="Nat. Commun.">
        <title>Genome assembly of wild tea tree DASZ reveals pedigree and selection history of tea varieties.</title>
        <authorList>
            <person name="Zhang W."/>
            <person name="Zhang Y."/>
            <person name="Qiu H."/>
            <person name="Guo Y."/>
            <person name="Wan H."/>
            <person name="Zhang X."/>
            <person name="Scossa F."/>
            <person name="Alseekh S."/>
            <person name="Zhang Q."/>
            <person name="Wang P."/>
            <person name="Xu L."/>
            <person name="Schmidt M.H."/>
            <person name="Jia X."/>
            <person name="Li D."/>
            <person name="Zhu A."/>
            <person name="Guo F."/>
            <person name="Chen W."/>
            <person name="Ni D."/>
            <person name="Usadel B."/>
            <person name="Fernie A.R."/>
            <person name="Wen W."/>
        </authorList>
    </citation>
    <scope>NUCLEOTIDE SEQUENCE [LARGE SCALE GENOMIC DNA]</scope>
    <source>
        <strain evidence="3">cv. G240</strain>
    </source>
</reference>
<evidence type="ECO:0000313" key="3">
    <source>
        <dbReference type="Proteomes" id="UP000593564"/>
    </source>
</evidence>
<reference evidence="2 3" key="2">
    <citation type="submission" date="2020-07" db="EMBL/GenBank/DDBJ databases">
        <title>Genome assembly of wild tea tree DASZ reveals pedigree and selection history of tea varieties.</title>
        <authorList>
            <person name="Zhang W."/>
        </authorList>
    </citation>
    <scope>NUCLEOTIDE SEQUENCE [LARGE SCALE GENOMIC DNA]</scope>
    <source>
        <strain evidence="3">cv. G240</strain>
        <tissue evidence="2">Leaf</tissue>
    </source>
</reference>
<organism evidence="2 3">
    <name type="scientific">Camellia sinensis</name>
    <name type="common">Tea plant</name>
    <name type="synonym">Thea sinensis</name>
    <dbReference type="NCBI Taxonomy" id="4442"/>
    <lineage>
        <taxon>Eukaryota</taxon>
        <taxon>Viridiplantae</taxon>
        <taxon>Streptophyta</taxon>
        <taxon>Embryophyta</taxon>
        <taxon>Tracheophyta</taxon>
        <taxon>Spermatophyta</taxon>
        <taxon>Magnoliopsida</taxon>
        <taxon>eudicotyledons</taxon>
        <taxon>Gunneridae</taxon>
        <taxon>Pentapetalae</taxon>
        <taxon>asterids</taxon>
        <taxon>Ericales</taxon>
        <taxon>Theaceae</taxon>
        <taxon>Camellia</taxon>
    </lineage>
</organism>
<accession>A0A7J7I628</accession>
<evidence type="ECO:0000256" key="1">
    <source>
        <dbReference type="SAM" id="MobiDB-lite"/>
    </source>
</evidence>
<sequence>MRFSHQNQSIPFPLTAKSKIATCSFIITNTRKSMAAETGPPWQGRQTELDKRKPMTDLSCWRKETGDVKKALAREAR</sequence>
<protein>
    <submittedName>
        <fullName evidence="2">Uncharacterized protein</fullName>
    </submittedName>
</protein>
<dbReference type="EMBL" id="JACBKZ010000001">
    <property type="protein sequence ID" value="KAF5960245.1"/>
    <property type="molecule type" value="Genomic_DNA"/>
</dbReference>
<feature type="compositionally biased region" description="Basic and acidic residues" evidence="1">
    <location>
        <begin position="47"/>
        <end position="57"/>
    </location>
</feature>
<dbReference type="Proteomes" id="UP000593564">
    <property type="component" value="Unassembled WGS sequence"/>
</dbReference>
<name>A0A7J7I628_CAMSI</name>
<comment type="caution">
    <text evidence="2">The sequence shown here is derived from an EMBL/GenBank/DDBJ whole genome shotgun (WGS) entry which is preliminary data.</text>
</comment>